<feature type="region of interest" description="Disordered" evidence="1">
    <location>
        <begin position="203"/>
        <end position="253"/>
    </location>
</feature>
<feature type="compositionally biased region" description="Basic and acidic residues" evidence="1">
    <location>
        <begin position="244"/>
        <end position="253"/>
    </location>
</feature>
<reference evidence="2" key="1">
    <citation type="journal article" date="2019" name="Sci. Rep.">
        <title>Draft genome of Tanacetum cinerariifolium, the natural source of mosquito coil.</title>
        <authorList>
            <person name="Yamashiro T."/>
            <person name="Shiraishi A."/>
            <person name="Satake H."/>
            <person name="Nakayama K."/>
        </authorList>
    </citation>
    <scope>NUCLEOTIDE SEQUENCE</scope>
</reference>
<evidence type="ECO:0000256" key="1">
    <source>
        <dbReference type="SAM" id="MobiDB-lite"/>
    </source>
</evidence>
<dbReference type="AlphaFoldDB" id="A0A699LAZ1"/>
<name>A0A699LAZ1_TANCI</name>
<organism evidence="2">
    <name type="scientific">Tanacetum cinerariifolium</name>
    <name type="common">Dalmatian daisy</name>
    <name type="synonym">Chrysanthemum cinerariifolium</name>
    <dbReference type="NCBI Taxonomy" id="118510"/>
    <lineage>
        <taxon>Eukaryota</taxon>
        <taxon>Viridiplantae</taxon>
        <taxon>Streptophyta</taxon>
        <taxon>Embryophyta</taxon>
        <taxon>Tracheophyta</taxon>
        <taxon>Spermatophyta</taxon>
        <taxon>Magnoliopsida</taxon>
        <taxon>eudicotyledons</taxon>
        <taxon>Gunneridae</taxon>
        <taxon>Pentapetalae</taxon>
        <taxon>asterids</taxon>
        <taxon>campanulids</taxon>
        <taxon>Asterales</taxon>
        <taxon>Asteraceae</taxon>
        <taxon>Asteroideae</taxon>
        <taxon>Anthemideae</taxon>
        <taxon>Anthemidinae</taxon>
        <taxon>Tanacetum</taxon>
    </lineage>
</organism>
<dbReference type="EMBL" id="BKCJ010595169">
    <property type="protein sequence ID" value="GFB29435.1"/>
    <property type="molecule type" value="Genomic_DNA"/>
</dbReference>
<proteinExistence type="predicted"/>
<accession>A0A699LAZ1</accession>
<comment type="caution">
    <text evidence="2">The sequence shown here is derived from an EMBL/GenBank/DDBJ whole genome shotgun (WGS) entry which is preliminary data.</text>
</comment>
<feature type="compositionally biased region" description="Basic and acidic residues" evidence="1">
    <location>
        <begin position="217"/>
        <end position="226"/>
    </location>
</feature>
<sequence>MYPRFIQLIIQNQLGNLSTHSTRYTSPALNQKVFDNMRRVGKGCSGVETPLFEGMLVEMMFTINLFHHLLYPQVVVLVEFYKVDLEITKLKTRVKKLERANKVKALKLKRLKMVRTSQRIKSFDDIDMEDASNQGRIIDELDRDIDVSLMEAVEVVTTAKLITKVVVAVSESVTAASATTGATITAAPVRVAAAFTRRRKEVVIRDPEEESTAKTPVETKSKDKGKGQRNNGQGGSICVEVPGDEEKASDRSSSLKEYDHVFKEYCWIQIGLL</sequence>
<protein>
    <submittedName>
        <fullName evidence="2">Uncharacterized protein</fullName>
    </submittedName>
</protein>
<gene>
    <name evidence="2" type="ORF">Tci_701406</name>
</gene>
<evidence type="ECO:0000313" key="2">
    <source>
        <dbReference type="EMBL" id="GFB29435.1"/>
    </source>
</evidence>